<dbReference type="InterPro" id="IPR016039">
    <property type="entry name" value="Thiolase-like"/>
</dbReference>
<dbReference type="SUPFAM" id="SSF53901">
    <property type="entry name" value="Thiolase-like"/>
    <property type="match status" value="1"/>
</dbReference>
<proteinExistence type="predicted"/>
<organism evidence="2 3">
    <name type="scientific">Cedecea neteri</name>
    <dbReference type="NCBI Taxonomy" id="158822"/>
    <lineage>
        <taxon>Bacteria</taxon>
        <taxon>Pseudomonadati</taxon>
        <taxon>Pseudomonadota</taxon>
        <taxon>Gammaproteobacteria</taxon>
        <taxon>Enterobacterales</taxon>
        <taxon>Enterobacteriaceae</taxon>
        <taxon>Cedecea</taxon>
    </lineage>
</organism>
<dbReference type="GO" id="GO:0044281">
    <property type="term" value="P:small molecule metabolic process"/>
    <property type="evidence" value="ECO:0007669"/>
    <property type="project" value="UniProtKB-ARBA"/>
</dbReference>
<evidence type="ECO:0000313" key="3">
    <source>
        <dbReference type="Proteomes" id="UP000251197"/>
    </source>
</evidence>
<sequence>MKRAVITGLGIVSSIGNNQQEVLASLREGRSGITFSEEFKDAECAATSGERQAGYHRFDRP</sequence>
<dbReference type="Proteomes" id="UP000251197">
    <property type="component" value="Unassembled WGS sequence"/>
</dbReference>
<dbReference type="GO" id="GO:0004315">
    <property type="term" value="F:3-oxoacyl-[acyl-carrier-protein] synthase activity"/>
    <property type="evidence" value="ECO:0007669"/>
    <property type="project" value="UniProtKB-EC"/>
</dbReference>
<dbReference type="Pfam" id="PF00109">
    <property type="entry name" value="ketoacyl-synt"/>
    <property type="match status" value="1"/>
</dbReference>
<name>A0A2X3KTZ9_9ENTR</name>
<accession>A0A2X3KTZ9</accession>
<evidence type="ECO:0000313" key="2">
    <source>
        <dbReference type="EMBL" id="SQC91050.1"/>
    </source>
</evidence>
<feature type="domain" description="Beta-ketoacyl synthase-like N-terminal" evidence="1">
    <location>
        <begin position="2"/>
        <end position="41"/>
    </location>
</feature>
<dbReference type="AlphaFoldDB" id="A0A2X3KTZ9"/>
<gene>
    <name evidence="2" type="primary">fabB_1</name>
    <name evidence="2" type="ORF">NCTC12120_04199</name>
</gene>
<dbReference type="EMBL" id="UAVU01000007">
    <property type="protein sequence ID" value="SQC91050.1"/>
    <property type="molecule type" value="Genomic_DNA"/>
</dbReference>
<keyword evidence="2" id="KW-0012">Acyltransferase</keyword>
<evidence type="ECO:0000259" key="1">
    <source>
        <dbReference type="Pfam" id="PF00109"/>
    </source>
</evidence>
<dbReference type="EC" id="2.3.1.41" evidence="2"/>
<reference evidence="2 3" key="1">
    <citation type="submission" date="2018-06" db="EMBL/GenBank/DDBJ databases">
        <authorList>
            <consortium name="Pathogen Informatics"/>
            <person name="Doyle S."/>
        </authorList>
    </citation>
    <scope>NUCLEOTIDE SEQUENCE [LARGE SCALE GENOMIC DNA]</scope>
    <source>
        <strain evidence="2 3">NCTC12120</strain>
    </source>
</reference>
<dbReference type="InterPro" id="IPR014030">
    <property type="entry name" value="Ketoacyl_synth_N"/>
</dbReference>
<keyword evidence="2" id="KW-0808">Transferase</keyword>
<protein>
    <submittedName>
        <fullName evidence="2">3-oxoacyl-[acyl-carrier-protein] synthase 1</fullName>
        <ecNumber evidence="2">2.3.1.41</ecNumber>
    </submittedName>
</protein>